<dbReference type="Proteomes" id="UP001497516">
    <property type="component" value="Chromosome 8"/>
</dbReference>
<evidence type="ECO:0000256" key="3">
    <source>
        <dbReference type="ARBA" id="ARBA00022771"/>
    </source>
</evidence>
<evidence type="ECO:0000256" key="4">
    <source>
        <dbReference type="ARBA" id="ARBA00022833"/>
    </source>
</evidence>
<feature type="domain" description="PHD-type" evidence="8">
    <location>
        <begin position="702"/>
        <end position="749"/>
    </location>
</feature>
<dbReference type="InterPro" id="IPR001965">
    <property type="entry name" value="Znf_PHD"/>
</dbReference>
<evidence type="ECO:0000256" key="1">
    <source>
        <dbReference type="ARBA" id="ARBA00004123"/>
    </source>
</evidence>
<dbReference type="InterPro" id="IPR017956">
    <property type="entry name" value="AT_hook_DNA-bd_motif"/>
</dbReference>
<dbReference type="GO" id="GO:0005634">
    <property type="term" value="C:nucleus"/>
    <property type="evidence" value="ECO:0007669"/>
    <property type="project" value="UniProtKB-SubCell"/>
</dbReference>
<dbReference type="GO" id="GO:0003677">
    <property type="term" value="F:DNA binding"/>
    <property type="evidence" value="ECO:0007669"/>
    <property type="project" value="InterPro"/>
</dbReference>
<gene>
    <name evidence="10" type="ORF">LTRI10_LOCUS49155</name>
</gene>
<dbReference type="PANTHER" id="PTHR46508:SF5">
    <property type="entry name" value="PHD-FINGER AND DNA BINDING DOMAIN-CONTAINING PROTEIN"/>
    <property type="match status" value="1"/>
</dbReference>
<dbReference type="SUPFAM" id="SSF57903">
    <property type="entry name" value="FYVE/PHD zinc finger"/>
    <property type="match status" value="3"/>
</dbReference>
<evidence type="ECO:0000256" key="5">
    <source>
        <dbReference type="ARBA" id="ARBA00023242"/>
    </source>
</evidence>
<organism evidence="10 11">
    <name type="scientific">Linum trigynum</name>
    <dbReference type="NCBI Taxonomy" id="586398"/>
    <lineage>
        <taxon>Eukaryota</taxon>
        <taxon>Viridiplantae</taxon>
        <taxon>Streptophyta</taxon>
        <taxon>Embryophyta</taxon>
        <taxon>Tracheophyta</taxon>
        <taxon>Spermatophyta</taxon>
        <taxon>Magnoliopsida</taxon>
        <taxon>eudicotyledons</taxon>
        <taxon>Gunneridae</taxon>
        <taxon>Pentapetalae</taxon>
        <taxon>rosids</taxon>
        <taxon>fabids</taxon>
        <taxon>Malpighiales</taxon>
        <taxon>Linaceae</taxon>
        <taxon>Linum</taxon>
    </lineage>
</organism>
<evidence type="ECO:0000259" key="8">
    <source>
        <dbReference type="PROSITE" id="PS50016"/>
    </source>
</evidence>
<dbReference type="SMART" id="SM00384">
    <property type="entry name" value="AT_hook"/>
    <property type="match status" value="5"/>
</dbReference>
<keyword evidence="11" id="KW-1185">Reference proteome</keyword>
<dbReference type="InterPro" id="IPR056618">
    <property type="entry name" value="Chromo_PTM"/>
</dbReference>
<dbReference type="Pfam" id="PF00628">
    <property type="entry name" value="PHD"/>
    <property type="match status" value="1"/>
</dbReference>
<evidence type="ECO:0000256" key="2">
    <source>
        <dbReference type="ARBA" id="ARBA00022723"/>
    </source>
</evidence>
<keyword evidence="4" id="KW-0862">Zinc</keyword>
<name>A0AAV2GHN2_9ROSI</name>
<protein>
    <recommendedName>
        <fullName evidence="12">DDT domain-containing protein PTM</fullName>
    </recommendedName>
</protein>
<dbReference type="Pfam" id="PF24294">
    <property type="entry name" value="Chromo_PTM"/>
    <property type="match status" value="1"/>
</dbReference>
<feature type="compositionally biased region" description="Polar residues" evidence="7">
    <location>
        <begin position="1768"/>
        <end position="1778"/>
    </location>
</feature>
<feature type="region of interest" description="Disordered" evidence="7">
    <location>
        <begin position="405"/>
        <end position="431"/>
    </location>
</feature>
<dbReference type="CDD" id="cd20401">
    <property type="entry name" value="Tudor_AtPTM-like"/>
    <property type="match status" value="1"/>
</dbReference>
<keyword evidence="3 6" id="KW-0863">Zinc-finger</keyword>
<feature type="region of interest" description="Disordered" evidence="7">
    <location>
        <begin position="1722"/>
        <end position="1862"/>
    </location>
</feature>
<evidence type="ECO:0000313" key="11">
    <source>
        <dbReference type="Proteomes" id="UP001497516"/>
    </source>
</evidence>
<dbReference type="EMBL" id="OZ034821">
    <property type="protein sequence ID" value="CAL1409674.1"/>
    <property type="molecule type" value="Genomic_DNA"/>
</dbReference>
<comment type="subcellular location">
    <subcellularLocation>
        <location evidence="1">Nucleus</location>
    </subcellularLocation>
</comment>
<dbReference type="CDD" id="cd15532">
    <property type="entry name" value="PHD2_CHD_II"/>
    <property type="match status" value="1"/>
</dbReference>
<dbReference type="SMART" id="SM00249">
    <property type="entry name" value="PHD"/>
    <property type="match status" value="3"/>
</dbReference>
<feature type="domain" description="DDT" evidence="9">
    <location>
        <begin position="506"/>
        <end position="566"/>
    </location>
</feature>
<feature type="compositionally biased region" description="Polar residues" evidence="7">
    <location>
        <begin position="1846"/>
        <end position="1855"/>
    </location>
</feature>
<feature type="compositionally biased region" description="Polar residues" evidence="7">
    <location>
        <begin position="869"/>
        <end position="893"/>
    </location>
</feature>
<dbReference type="InterPro" id="IPR019786">
    <property type="entry name" value="Zinc_finger_PHD-type_CS"/>
</dbReference>
<feature type="compositionally biased region" description="Basic and acidic residues" evidence="7">
    <location>
        <begin position="1835"/>
        <end position="1845"/>
    </location>
</feature>
<evidence type="ECO:0000256" key="7">
    <source>
        <dbReference type="SAM" id="MobiDB-lite"/>
    </source>
</evidence>
<evidence type="ECO:0000256" key="6">
    <source>
        <dbReference type="PROSITE-ProRule" id="PRU00146"/>
    </source>
</evidence>
<dbReference type="InterPro" id="IPR019787">
    <property type="entry name" value="Znf_PHD-finger"/>
</dbReference>
<proteinExistence type="predicted"/>
<feature type="region of interest" description="Disordered" evidence="7">
    <location>
        <begin position="863"/>
        <end position="893"/>
    </location>
</feature>
<feature type="region of interest" description="Disordered" evidence="7">
    <location>
        <begin position="1483"/>
        <end position="1570"/>
    </location>
</feature>
<feature type="region of interest" description="Disordered" evidence="7">
    <location>
        <begin position="1149"/>
        <end position="1170"/>
    </location>
</feature>
<dbReference type="InterPro" id="IPR013083">
    <property type="entry name" value="Znf_RING/FYVE/PHD"/>
</dbReference>
<accession>A0AAV2GHN2</accession>
<reference evidence="10 11" key="1">
    <citation type="submission" date="2024-04" db="EMBL/GenBank/DDBJ databases">
        <authorList>
            <person name="Fracassetti M."/>
        </authorList>
    </citation>
    <scope>NUCLEOTIDE SEQUENCE [LARGE SCALE GENOMIC DNA]</scope>
</reference>
<evidence type="ECO:0008006" key="12">
    <source>
        <dbReference type="Google" id="ProtNLM"/>
    </source>
</evidence>
<feature type="compositionally biased region" description="Polar residues" evidence="7">
    <location>
        <begin position="1160"/>
        <end position="1170"/>
    </location>
</feature>
<dbReference type="PROSITE" id="PS50827">
    <property type="entry name" value="DDT"/>
    <property type="match status" value="1"/>
</dbReference>
<dbReference type="CDD" id="cd15489">
    <property type="entry name" value="PHD_SF"/>
    <property type="match status" value="2"/>
</dbReference>
<keyword evidence="2" id="KW-0479">Metal-binding</keyword>
<evidence type="ECO:0000259" key="9">
    <source>
        <dbReference type="PROSITE" id="PS50827"/>
    </source>
</evidence>
<dbReference type="InterPro" id="IPR018501">
    <property type="entry name" value="DDT_dom"/>
</dbReference>
<dbReference type="InterPro" id="IPR047365">
    <property type="entry name" value="Tudor_AtPTM-like"/>
</dbReference>
<dbReference type="PROSITE" id="PS50016">
    <property type="entry name" value="ZF_PHD_2"/>
    <property type="match status" value="1"/>
</dbReference>
<feature type="region of interest" description="Disordered" evidence="7">
    <location>
        <begin position="220"/>
        <end position="240"/>
    </location>
</feature>
<sequence>MEFVGRHVRKGSGMFTGIVKSYDSSSGSFEIVYEDGDSEELDFPEVAALVDQKVGPGQLVVDHRSRIGRKPKKRRRVVDLEPGGCAVSNGGESAGGSFVSIGGNGNCLDMNSNVDLRDNVNGAVLGGIELGNGSSGRVEVDLNETLGEKCGGEENSGVIVGCENGRLHASSNVKPKLDLNAAFSLNLNEEAFDLNEDDHANPNLETGLKDRGCIDLNVDANGELDENPKEMSSGGGDGVETLRKECPFDLNMGLDEEIKEDQDLYSLGQPKGDSPFDIVKEETQNTLETSRMVEVNGVVLALPNFVAVKNHHSSNNLCAVSAASVWKANTVSGDTSIKYDSLLARVDSSAVSEGNQVCAGTVQKEGSRRRGRRRKVAGITNLALATVSANSNGLKEDRGVIIDENQPNVGSAYKDLSTSRRKRRKHSDDPVQETVVLRRSARKGSAKHYSVTTVASKEALESAPAEVSALNDETPRKLYHQLEEEHVVLPAKVQLPPSSQNIDLGGIHTLDVFSIYACLRSFSTLLFISPFKLEDFVEALTSNLPSVLFDCIHFSILQILRTHLEHLSDEGSESASDCLRSLDWDLLDLITWPLFMVEYFLVHSSGPKPGLNPSELKLFKCDYYRQPVSVKVGMLRRLCDDMIETEAIRSELNRRTSGAELDLELDRNDNLGSSRKRKAVVDVVVGSSLTEEAVDDTMDRNIDECCLCKMDGNLICCDGCPAAYHSKCVGVANDSLPEGDWYCPECAIDGHKSSKKHRKAVRGAELLGVDPHGRLYFSSCGYLLVSDSSDAGDLFSYYHRDDLHVVIHALKSSGRSYGTIVKAIFKNLDVPVGSLGTVHQLSKFIPSLALASSETGAVHDNVNERKSEGTASSGQLDASKSASPTYMSSEGSAVTTQIGSVNQNYQKEGPDCSTKSADMSNNPICVGKNLESNAHSSAVNNIRQMNYINYYSFGQTASRVAEDLMPKSLDKTVDGPAKSDEEMISAQMKIILKSAPKLRWPNIQSTNSMAQKEKCGWCFLCRAPMDGLDCLFTMSFGPSMDVSAREVDKLQSKRNQNGHLMDVIGHIISFEDRLQGLLLGPWLKPNYSSLWRENILKATDIASVKCLLLKLESSIHQRAISTEWLKHVDSSAVLGSSSHIVIAQRMSSKSGVARKRSRSSAEPESGPSNKTSGLCMFWWRGGKMSRKLFSWKVLPVSLASKAARQGGGIRIPGILYPENSDFVKRSKAVAWRAAVESSSNAELLALQVRELDSNIRWDEIENWDSLSAVDKEYKKAVRLFKKVIVRRKSAAEGGGTKYLLDFGQRRSIPDVVSKYGSIVVEESSNERKKYWLSESLVPLHLLKNYEEKRVARKSSKTSSGKLSEENATPKSASEKRGFSYLFARAEKSEFHQCGHCKKDVPSSEAVCCQYCKDFFHKRHVRKSGASSREKCSYTCHRCLSGKLLKIGKKAGKGRPKMRKIGTGNPKVQQLKSKVSIARRSVRLRRGRKGLRGRPPLIKNDKKAAPGMGLRPRGRPPLIKKDQNAAPPGTGLKRPRGRPRLMKDDQKAATPRKSLRGRPPRMKEDDEKSPAVVVPLRRSARQATTSKAPANKNVVGGEKGKQLNLEKVPRKKTEEGPLWQKKRSFTRHSYWLNGLLLSAKPEDERVEQFRNSRFFSASQGGVLDPQPKCCLCDEASTSTSNYISCESCEVWYHGDAFGLDPETIDMVIGFRCHSCRQRNPPTCPLAGTTRSSSDEPQISGDAENNADSNSSGEVHLDGSTHPPCPLVGTTRSSGDNPQISGDAENNADSNSSRDVHLDGSTHPPCPLVGTTRSSSDKPQISGDAEINADANSSMEVHLDSSTHHPTEASTDGNPDSSLAMDDG</sequence>
<dbReference type="SMART" id="SM00571">
    <property type="entry name" value="DDT"/>
    <property type="match status" value="1"/>
</dbReference>
<dbReference type="Pfam" id="PF21743">
    <property type="entry name" value="PTM_DIR17_Tudor"/>
    <property type="match status" value="1"/>
</dbReference>
<keyword evidence="5" id="KW-0539">Nucleus</keyword>
<evidence type="ECO:0000313" key="10">
    <source>
        <dbReference type="EMBL" id="CAL1409674.1"/>
    </source>
</evidence>
<dbReference type="Pfam" id="PF02791">
    <property type="entry name" value="DDT"/>
    <property type="match status" value="1"/>
</dbReference>
<dbReference type="GO" id="GO:0008270">
    <property type="term" value="F:zinc ion binding"/>
    <property type="evidence" value="ECO:0007669"/>
    <property type="project" value="UniProtKB-KW"/>
</dbReference>
<dbReference type="PROSITE" id="PS01359">
    <property type="entry name" value="ZF_PHD_1"/>
    <property type="match status" value="1"/>
</dbReference>
<dbReference type="PANTHER" id="PTHR46508">
    <property type="entry name" value="PHD FINGER FAMILY PROTEIN"/>
    <property type="match status" value="1"/>
</dbReference>
<dbReference type="InterPro" id="IPR011011">
    <property type="entry name" value="Znf_FYVE_PHD"/>
</dbReference>
<dbReference type="Gene3D" id="3.30.40.10">
    <property type="entry name" value="Zinc/RING finger domain, C3HC4 (zinc finger)"/>
    <property type="match status" value="2"/>
</dbReference>